<evidence type="ECO:0000313" key="2">
    <source>
        <dbReference type="EMBL" id="MBL0393860.1"/>
    </source>
</evidence>
<dbReference type="InterPro" id="IPR012312">
    <property type="entry name" value="Hemerythrin-like"/>
</dbReference>
<proteinExistence type="predicted"/>
<dbReference type="EMBL" id="JAEQNE010000006">
    <property type="protein sequence ID" value="MBL0393860.1"/>
    <property type="molecule type" value="Genomic_DNA"/>
</dbReference>
<evidence type="ECO:0000259" key="1">
    <source>
        <dbReference type="Pfam" id="PF01814"/>
    </source>
</evidence>
<dbReference type="Pfam" id="PF01814">
    <property type="entry name" value="Hemerythrin"/>
    <property type="match status" value="1"/>
</dbReference>
<protein>
    <submittedName>
        <fullName evidence="2">Hemerythrin domain-containing protein</fullName>
    </submittedName>
</protein>
<name>A0A936Z2J3_9BURK</name>
<keyword evidence="3" id="KW-1185">Reference proteome</keyword>
<dbReference type="RefSeq" id="WP_201676511.1">
    <property type="nucleotide sequence ID" value="NZ_JAEQNE010000006.1"/>
</dbReference>
<dbReference type="Gene3D" id="1.20.120.520">
    <property type="entry name" value="nmb1532 protein domain like"/>
    <property type="match status" value="1"/>
</dbReference>
<comment type="caution">
    <text evidence="2">The sequence shown here is derived from an EMBL/GenBank/DDBJ whole genome shotgun (WGS) entry which is preliminary data.</text>
</comment>
<accession>A0A936Z2J3</accession>
<reference evidence="2 3" key="1">
    <citation type="journal article" date="2017" name="Int. J. Syst. Evol. Microbiol.">
        <title>Ramlibacter monticola sp. nov., isolated from forest soil.</title>
        <authorList>
            <person name="Chaudhary D.K."/>
            <person name="Kim J."/>
        </authorList>
    </citation>
    <scope>NUCLEOTIDE SEQUENCE [LARGE SCALE GENOMIC DNA]</scope>
    <source>
        <strain evidence="2 3">KACC 19175</strain>
    </source>
</reference>
<organism evidence="2 3">
    <name type="scientific">Ramlibacter monticola</name>
    <dbReference type="NCBI Taxonomy" id="1926872"/>
    <lineage>
        <taxon>Bacteria</taxon>
        <taxon>Pseudomonadati</taxon>
        <taxon>Pseudomonadota</taxon>
        <taxon>Betaproteobacteria</taxon>
        <taxon>Burkholderiales</taxon>
        <taxon>Comamonadaceae</taxon>
        <taxon>Ramlibacter</taxon>
    </lineage>
</organism>
<dbReference type="CDD" id="cd12108">
    <property type="entry name" value="Hr-like"/>
    <property type="match status" value="1"/>
</dbReference>
<feature type="domain" description="Hemerythrin-like" evidence="1">
    <location>
        <begin position="21"/>
        <end position="159"/>
    </location>
</feature>
<dbReference type="AlphaFoldDB" id="A0A936Z2J3"/>
<evidence type="ECO:0000313" key="3">
    <source>
        <dbReference type="Proteomes" id="UP000599109"/>
    </source>
</evidence>
<sequence>MSRPIPLRSLLSAPAASFEQPFEMLEACHERVHRMLDLLGRLRTHLAGHGADAQAAQAARDVMRYFDQAAPLHHQDEELHVFPPLLAQGDEGVAAVVKRLQADHVAMERNWAAARAVLVRVAEAQLQRLAPDDEAALDTFAALYGDHIQAEEGIAYPAAQALLDPDTVARAGEEMMRRRGVR</sequence>
<dbReference type="Proteomes" id="UP000599109">
    <property type="component" value="Unassembled WGS sequence"/>
</dbReference>
<gene>
    <name evidence="2" type="ORF">JJ685_22170</name>
</gene>